<reference evidence="2 3" key="1">
    <citation type="journal article" date="2021" name="Elife">
        <title>Chloroplast acquisition without the gene transfer in kleptoplastic sea slugs, Plakobranchus ocellatus.</title>
        <authorList>
            <person name="Maeda T."/>
            <person name="Takahashi S."/>
            <person name="Yoshida T."/>
            <person name="Shimamura S."/>
            <person name="Takaki Y."/>
            <person name="Nagai Y."/>
            <person name="Toyoda A."/>
            <person name="Suzuki Y."/>
            <person name="Arimoto A."/>
            <person name="Ishii H."/>
            <person name="Satoh N."/>
            <person name="Nishiyama T."/>
            <person name="Hasebe M."/>
            <person name="Maruyama T."/>
            <person name="Minagawa J."/>
            <person name="Obokata J."/>
            <person name="Shigenobu S."/>
        </authorList>
    </citation>
    <scope>NUCLEOTIDE SEQUENCE [LARGE SCALE GENOMIC DNA]</scope>
</reference>
<organism evidence="2 3">
    <name type="scientific">Plakobranchus ocellatus</name>
    <dbReference type="NCBI Taxonomy" id="259542"/>
    <lineage>
        <taxon>Eukaryota</taxon>
        <taxon>Metazoa</taxon>
        <taxon>Spiralia</taxon>
        <taxon>Lophotrochozoa</taxon>
        <taxon>Mollusca</taxon>
        <taxon>Gastropoda</taxon>
        <taxon>Heterobranchia</taxon>
        <taxon>Euthyneura</taxon>
        <taxon>Panpulmonata</taxon>
        <taxon>Sacoglossa</taxon>
        <taxon>Placobranchoidea</taxon>
        <taxon>Plakobranchidae</taxon>
        <taxon>Plakobranchus</taxon>
    </lineage>
</organism>
<feature type="compositionally biased region" description="Polar residues" evidence="1">
    <location>
        <begin position="65"/>
        <end position="87"/>
    </location>
</feature>
<dbReference type="AlphaFoldDB" id="A0AAV3Z7H3"/>
<feature type="region of interest" description="Disordered" evidence="1">
    <location>
        <begin position="65"/>
        <end position="95"/>
    </location>
</feature>
<proteinExistence type="predicted"/>
<accession>A0AAV3Z7H3</accession>
<dbReference type="EMBL" id="BLXT01002055">
    <property type="protein sequence ID" value="GFN90519.1"/>
    <property type="molecule type" value="Genomic_DNA"/>
</dbReference>
<evidence type="ECO:0000256" key="1">
    <source>
        <dbReference type="SAM" id="MobiDB-lite"/>
    </source>
</evidence>
<evidence type="ECO:0000313" key="2">
    <source>
        <dbReference type="EMBL" id="GFN90519.1"/>
    </source>
</evidence>
<name>A0AAV3Z7H3_9GAST</name>
<evidence type="ECO:0000313" key="3">
    <source>
        <dbReference type="Proteomes" id="UP000735302"/>
    </source>
</evidence>
<comment type="caution">
    <text evidence="2">The sequence shown here is derived from an EMBL/GenBank/DDBJ whole genome shotgun (WGS) entry which is preliminary data.</text>
</comment>
<sequence length="95" mass="10503">MRFGKKNKSSVKKEKASLKFLFLQSVAVTVDSSHPVLKATSLEEGHRQFSLSSSVENFVGLTTNTLAPMSPQTRTDCPQGTQRTVDQGCQKDDER</sequence>
<dbReference type="Proteomes" id="UP000735302">
    <property type="component" value="Unassembled WGS sequence"/>
</dbReference>
<gene>
    <name evidence="2" type="ORF">PoB_001702500</name>
</gene>
<keyword evidence="3" id="KW-1185">Reference proteome</keyword>
<protein>
    <submittedName>
        <fullName evidence="2">Uncharacterized protein</fullName>
    </submittedName>
</protein>